<feature type="compositionally biased region" description="Polar residues" evidence="1">
    <location>
        <begin position="40"/>
        <end position="52"/>
    </location>
</feature>
<dbReference type="EMBL" id="JASBNA010000001">
    <property type="protein sequence ID" value="KAK7696601.1"/>
    <property type="molecule type" value="Genomic_DNA"/>
</dbReference>
<feature type="domain" description="AMP-activated protein kinase glycogen-binding" evidence="2">
    <location>
        <begin position="16"/>
        <end position="46"/>
    </location>
</feature>
<feature type="compositionally biased region" description="Pro residues" evidence="1">
    <location>
        <begin position="214"/>
        <end position="229"/>
    </location>
</feature>
<dbReference type="Gene3D" id="2.60.40.10">
    <property type="entry name" value="Immunoglobulins"/>
    <property type="match status" value="1"/>
</dbReference>
<sequence>MASRGWSKSHGVAKVAFKYIVDGRWTTTDTQPTELDPMGNINNVYTAPSRPSQPKKESPLATPKAASPTPTEIKPETVESTNDIIATVDAVKASPQSNGVKQTEAAPGSPDPSLSTVVSHIGVESVLPSSAQNGAVGPIVPVPVLPLITDPPSPETVNEEPKSLDTSVVEAATTASDVPSPAEPVEGISTHTPGTVNGNGNTHSASQEAAASVPLPPPTPAEIPLPPTPATNGKTEKSAEVSSTTSSPTSSPHKRMPFPTFGRHSRKSSSSADVSEHGEVSGSPKGTISNRMGTKKKRTSSIFGKLKDIFSHEHHDKEKAAEAK</sequence>
<dbReference type="InterPro" id="IPR014756">
    <property type="entry name" value="Ig_E-set"/>
</dbReference>
<evidence type="ECO:0000256" key="1">
    <source>
        <dbReference type="SAM" id="MobiDB-lite"/>
    </source>
</evidence>
<feature type="compositionally biased region" description="Polar residues" evidence="1">
    <location>
        <begin position="189"/>
        <end position="209"/>
    </location>
</feature>
<dbReference type="SUPFAM" id="SSF81296">
    <property type="entry name" value="E set domains"/>
    <property type="match status" value="1"/>
</dbReference>
<dbReference type="Pfam" id="PF16561">
    <property type="entry name" value="AMPK1_CBM"/>
    <property type="match status" value="1"/>
</dbReference>
<accession>A0AAW0H0V6</accession>
<evidence type="ECO:0000313" key="4">
    <source>
        <dbReference type="Proteomes" id="UP001385951"/>
    </source>
</evidence>
<organism evidence="3 4">
    <name type="scientific">Cerrena zonata</name>
    <dbReference type="NCBI Taxonomy" id="2478898"/>
    <lineage>
        <taxon>Eukaryota</taxon>
        <taxon>Fungi</taxon>
        <taxon>Dikarya</taxon>
        <taxon>Basidiomycota</taxon>
        <taxon>Agaricomycotina</taxon>
        <taxon>Agaricomycetes</taxon>
        <taxon>Polyporales</taxon>
        <taxon>Cerrenaceae</taxon>
        <taxon>Cerrena</taxon>
    </lineage>
</organism>
<name>A0AAW0H0V6_9APHY</name>
<dbReference type="Proteomes" id="UP001385951">
    <property type="component" value="Unassembled WGS sequence"/>
</dbReference>
<comment type="caution">
    <text evidence="3">The sequence shown here is derived from an EMBL/GenBank/DDBJ whole genome shotgun (WGS) entry which is preliminary data.</text>
</comment>
<dbReference type="InterPro" id="IPR013783">
    <property type="entry name" value="Ig-like_fold"/>
</dbReference>
<dbReference type="InterPro" id="IPR032640">
    <property type="entry name" value="AMPK1_CBM"/>
</dbReference>
<feature type="compositionally biased region" description="Basic and acidic residues" evidence="1">
    <location>
        <begin position="305"/>
        <end position="324"/>
    </location>
</feature>
<dbReference type="CDD" id="cd02859">
    <property type="entry name" value="E_set_AMPKbeta_like_N"/>
    <property type="match status" value="1"/>
</dbReference>
<dbReference type="AlphaFoldDB" id="A0AAW0H0V6"/>
<keyword evidence="4" id="KW-1185">Reference proteome</keyword>
<evidence type="ECO:0000259" key="2">
    <source>
        <dbReference type="Pfam" id="PF16561"/>
    </source>
</evidence>
<evidence type="ECO:0000313" key="3">
    <source>
        <dbReference type="EMBL" id="KAK7696601.1"/>
    </source>
</evidence>
<feature type="compositionally biased region" description="Low complexity" evidence="1">
    <location>
        <begin position="242"/>
        <end position="251"/>
    </location>
</feature>
<protein>
    <recommendedName>
        <fullName evidence="2">AMP-activated protein kinase glycogen-binding domain-containing protein</fullName>
    </recommendedName>
</protein>
<feature type="region of interest" description="Disordered" evidence="1">
    <location>
        <begin position="149"/>
        <end position="324"/>
    </location>
</feature>
<gene>
    <name evidence="3" type="ORF">QCA50_001259</name>
</gene>
<reference evidence="3 4" key="1">
    <citation type="submission" date="2022-09" db="EMBL/GenBank/DDBJ databases">
        <authorList>
            <person name="Palmer J.M."/>
        </authorList>
    </citation>
    <scope>NUCLEOTIDE SEQUENCE [LARGE SCALE GENOMIC DNA]</scope>
    <source>
        <strain evidence="3 4">DSM 7382</strain>
    </source>
</reference>
<proteinExistence type="predicted"/>
<feature type="region of interest" description="Disordered" evidence="1">
    <location>
        <begin position="27"/>
        <end position="115"/>
    </location>
</feature>